<dbReference type="InterPro" id="IPR024607">
    <property type="entry name" value="Sulfatase_CS"/>
</dbReference>
<evidence type="ECO:0000256" key="6">
    <source>
        <dbReference type="SAM" id="SignalP"/>
    </source>
</evidence>
<dbReference type="Gene3D" id="3.30.1120.10">
    <property type="match status" value="1"/>
</dbReference>
<evidence type="ECO:0000259" key="7">
    <source>
        <dbReference type="Pfam" id="PF00884"/>
    </source>
</evidence>
<dbReference type="PANTHER" id="PTHR42693:SF43">
    <property type="entry name" value="BLL2667 PROTEIN"/>
    <property type="match status" value="1"/>
</dbReference>
<name>A0A1H7EAY6_9RHOB</name>
<sequence>MRRRLHPTLLGLTAGFSLSLFAVATASAQNSTGEPGSPSATATIPGNQLPPPTPIFGGQIETNAAGSKTWWAPRVVPPESAPNVLLIMTDDSGFGVPSTFGGVVPYPTMDALAQDGIAFTNIHSTALCSPTRAALITGRNHHNVGFGVISEQATGFPGYNSIITKDKATVGRVLRDNGFSTSWFGKNHNTPSFAASQSGPFDQWPTGLGFEYFYGFVGGDANQWQPNLYRNTTPIYPFRDQPGWNLVTGMADDAIGWITQMNQINPSKPFFVKYAPGATHAPHHPTPEWIEKIEAMGLFDDGWNALQDQIFANQKNLGLFPDDLQMNPWPSDTIKDWQQLSDDEKKLFIRQVEVFAAYSAYSDHEIGRIIQALKDIGEYDNTLIIYINGDNGTSAEGGLLGTPNEVAFFNGVTEIPVEKQLELYDEWGSEHTYNHMSAGWSWAFDTPFPWFKQNASQLGGIKQNMVVSWPNGISDKGTRRDQFLHVIDVMPTILDVVGVDAPQTVDGIPQAPLDGESFAYLFDAENAKADPPRDTQYFEMMGQWALWQDGWFLATEVNRAPWVSNASPNPDPLNNQVFELYNLTTDPAQANNIAKDHPDRVRDMRQTFIREAAKYQVFPMDASFTTRLAQPRPNITAGRKEFVYTRPMTGLPQGDSPSILNTSYTITAEIEVPEGGAEGMILTSGGRFTGYGFYLLDSKPVFLWNMLDLNRVKWQGSEALPAGKHTIEFDFEYEGLGGQTLAYNSMSGLGQAGTGTLKVNGETVDSKKLDKTIPVILQWDEAFDIGSDTLTGVNDDDYKPPFALTAKLDKLTIAVDPPKLSDADRKRLEDAMKRASD</sequence>
<keyword evidence="3" id="KW-0378">Hydrolase</keyword>
<accession>A0A1H7EAY6</accession>
<dbReference type="RefSeq" id="WP_092371521.1">
    <property type="nucleotide sequence ID" value="NZ_BMGV01000018.1"/>
</dbReference>
<dbReference type="Proteomes" id="UP000199379">
    <property type="component" value="Unassembled WGS sequence"/>
</dbReference>
<organism evidence="8 9">
    <name type="scientific">Cribrihabitans marinus</name>
    <dbReference type="NCBI Taxonomy" id="1227549"/>
    <lineage>
        <taxon>Bacteria</taxon>
        <taxon>Pseudomonadati</taxon>
        <taxon>Pseudomonadota</taxon>
        <taxon>Alphaproteobacteria</taxon>
        <taxon>Rhodobacterales</taxon>
        <taxon>Paracoccaceae</taxon>
        <taxon>Cribrihabitans</taxon>
    </lineage>
</organism>
<dbReference type="EMBL" id="FNYD01000021">
    <property type="protein sequence ID" value="SEK07745.1"/>
    <property type="molecule type" value="Genomic_DNA"/>
</dbReference>
<evidence type="ECO:0000256" key="4">
    <source>
        <dbReference type="ARBA" id="ARBA00022837"/>
    </source>
</evidence>
<feature type="compositionally biased region" description="Polar residues" evidence="5">
    <location>
        <begin position="29"/>
        <end position="46"/>
    </location>
</feature>
<dbReference type="InterPro" id="IPR050738">
    <property type="entry name" value="Sulfatase"/>
</dbReference>
<evidence type="ECO:0000256" key="5">
    <source>
        <dbReference type="SAM" id="MobiDB-lite"/>
    </source>
</evidence>
<keyword evidence="2" id="KW-0479">Metal-binding</keyword>
<dbReference type="PANTHER" id="PTHR42693">
    <property type="entry name" value="ARYLSULFATASE FAMILY MEMBER"/>
    <property type="match status" value="1"/>
</dbReference>
<dbReference type="InterPro" id="IPR017850">
    <property type="entry name" value="Alkaline_phosphatase_core_sf"/>
</dbReference>
<feature type="domain" description="Sulfatase N-terminal" evidence="7">
    <location>
        <begin position="82"/>
        <end position="499"/>
    </location>
</feature>
<dbReference type="GO" id="GO:0046872">
    <property type="term" value="F:metal ion binding"/>
    <property type="evidence" value="ECO:0007669"/>
    <property type="project" value="UniProtKB-KW"/>
</dbReference>
<keyword evidence="4" id="KW-0106">Calcium</keyword>
<gene>
    <name evidence="8" type="ORF">SAMN05444007_1214</name>
</gene>
<dbReference type="PROSITE" id="PS00523">
    <property type="entry name" value="SULFATASE_1"/>
    <property type="match status" value="1"/>
</dbReference>
<dbReference type="GO" id="GO:0016787">
    <property type="term" value="F:hydrolase activity"/>
    <property type="evidence" value="ECO:0007669"/>
    <property type="project" value="UniProtKB-KW"/>
</dbReference>
<protein>
    <submittedName>
        <fullName evidence="8">Arylsulfatase</fullName>
    </submittedName>
</protein>
<feature type="chain" id="PRO_5011491287" evidence="6">
    <location>
        <begin position="29"/>
        <end position="837"/>
    </location>
</feature>
<comment type="similarity">
    <text evidence="1">Belongs to the sulfatase family.</text>
</comment>
<dbReference type="SUPFAM" id="SSF53649">
    <property type="entry name" value="Alkaline phosphatase-like"/>
    <property type="match status" value="1"/>
</dbReference>
<dbReference type="AlphaFoldDB" id="A0A1H7EAY6"/>
<dbReference type="InterPro" id="IPR000917">
    <property type="entry name" value="Sulfatase_N"/>
</dbReference>
<keyword evidence="9" id="KW-1185">Reference proteome</keyword>
<reference evidence="8 9" key="1">
    <citation type="submission" date="2016-10" db="EMBL/GenBank/DDBJ databases">
        <authorList>
            <person name="de Groot N.N."/>
        </authorList>
    </citation>
    <scope>NUCLEOTIDE SEQUENCE [LARGE SCALE GENOMIC DNA]</scope>
    <source>
        <strain evidence="8 9">DSM 29340</strain>
    </source>
</reference>
<keyword evidence="6" id="KW-0732">Signal</keyword>
<evidence type="ECO:0000256" key="3">
    <source>
        <dbReference type="ARBA" id="ARBA00022801"/>
    </source>
</evidence>
<evidence type="ECO:0000256" key="2">
    <source>
        <dbReference type="ARBA" id="ARBA00022723"/>
    </source>
</evidence>
<dbReference type="STRING" id="1227549.SAMN05444007_1214"/>
<dbReference type="OrthoDB" id="9803751at2"/>
<dbReference type="Pfam" id="PF00884">
    <property type="entry name" value="Sulfatase"/>
    <property type="match status" value="1"/>
</dbReference>
<evidence type="ECO:0000313" key="9">
    <source>
        <dbReference type="Proteomes" id="UP000199379"/>
    </source>
</evidence>
<proteinExistence type="inferred from homology"/>
<evidence type="ECO:0000313" key="8">
    <source>
        <dbReference type="EMBL" id="SEK07745.1"/>
    </source>
</evidence>
<evidence type="ECO:0000256" key="1">
    <source>
        <dbReference type="ARBA" id="ARBA00008779"/>
    </source>
</evidence>
<dbReference type="CDD" id="cd16025">
    <property type="entry name" value="PAS_like"/>
    <property type="match status" value="1"/>
</dbReference>
<feature type="signal peptide" evidence="6">
    <location>
        <begin position="1"/>
        <end position="28"/>
    </location>
</feature>
<dbReference type="Gene3D" id="3.40.720.10">
    <property type="entry name" value="Alkaline Phosphatase, subunit A"/>
    <property type="match status" value="1"/>
</dbReference>
<feature type="region of interest" description="Disordered" evidence="5">
    <location>
        <begin position="29"/>
        <end position="53"/>
    </location>
</feature>